<dbReference type="Pfam" id="PF03567">
    <property type="entry name" value="Sulfotransfer_2"/>
    <property type="match status" value="1"/>
</dbReference>
<keyword evidence="9" id="KW-1185">Reference proteome</keyword>
<evidence type="ECO:0000256" key="1">
    <source>
        <dbReference type="ARBA" id="ARBA00004323"/>
    </source>
</evidence>
<evidence type="ECO:0000256" key="2">
    <source>
        <dbReference type="ARBA" id="ARBA00022679"/>
    </source>
</evidence>
<organism evidence="8 9">
    <name type="scientific">Mesorhizobium australicum</name>
    <dbReference type="NCBI Taxonomy" id="536018"/>
    <lineage>
        <taxon>Bacteria</taxon>
        <taxon>Pseudomonadati</taxon>
        <taxon>Pseudomonadota</taxon>
        <taxon>Alphaproteobacteria</taxon>
        <taxon>Hyphomicrobiales</taxon>
        <taxon>Phyllobacteriaceae</taxon>
        <taxon>Mesorhizobium</taxon>
    </lineage>
</organism>
<evidence type="ECO:0000256" key="4">
    <source>
        <dbReference type="ARBA" id="ARBA00022989"/>
    </source>
</evidence>
<sequence length="227" mass="27073">MDRVLHIIHGIEDSEYRIDTDHAARYTPGRKSGRDIETLYVPVKYVRRFRHQFDDYTWISVIRNPYDRLVSMYNYDVRRYAKYFDRRTYLYAGLFKRAAFVLGRDPRTTQRNAILRRIGFDRFVRGLEKSGTDFDIHFMRQTDIMFYDLLSYDRLIDVDRLSTDLPPLLRKLGVQEELVERLTPFPRSNPSRPSDARYDETTRATAYRLYQPDFAALTPWTSSVPGE</sequence>
<evidence type="ECO:0000256" key="5">
    <source>
        <dbReference type="ARBA" id="ARBA00023034"/>
    </source>
</evidence>
<evidence type="ECO:0000256" key="3">
    <source>
        <dbReference type="ARBA" id="ARBA00022692"/>
    </source>
</evidence>
<dbReference type="InterPro" id="IPR027417">
    <property type="entry name" value="P-loop_NTPase"/>
</dbReference>
<evidence type="ECO:0000256" key="7">
    <source>
        <dbReference type="ARBA" id="ARBA00023180"/>
    </source>
</evidence>
<keyword evidence="7" id="KW-0325">Glycoprotein</keyword>
<protein>
    <submittedName>
        <fullName evidence="8">Sulfotransferase family protein</fullName>
    </submittedName>
</protein>
<dbReference type="EMBL" id="FXBL01000004">
    <property type="protein sequence ID" value="SMH49777.1"/>
    <property type="molecule type" value="Genomic_DNA"/>
</dbReference>
<dbReference type="InterPro" id="IPR005331">
    <property type="entry name" value="Sulfotransferase"/>
</dbReference>
<dbReference type="GO" id="GO:0008146">
    <property type="term" value="F:sulfotransferase activity"/>
    <property type="evidence" value="ECO:0007669"/>
    <property type="project" value="InterPro"/>
</dbReference>
<evidence type="ECO:0000313" key="9">
    <source>
        <dbReference type="Proteomes" id="UP000193083"/>
    </source>
</evidence>
<comment type="subcellular location">
    <subcellularLocation>
        <location evidence="1">Golgi apparatus membrane</location>
        <topology evidence="1">Single-pass type II membrane protein</topology>
    </subcellularLocation>
</comment>
<name>A0A1X7PFW4_9HYPH</name>
<reference evidence="8 9" key="1">
    <citation type="submission" date="2017-04" db="EMBL/GenBank/DDBJ databases">
        <authorList>
            <person name="Afonso C.L."/>
            <person name="Miller P.J."/>
            <person name="Scott M.A."/>
            <person name="Spackman E."/>
            <person name="Goraichik I."/>
            <person name="Dimitrov K.M."/>
            <person name="Suarez D.L."/>
            <person name="Swayne D.E."/>
        </authorList>
    </citation>
    <scope>NUCLEOTIDE SEQUENCE [LARGE SCALE GENOMIC DNA]</scope>
    <source>
        <strain evidence="8 9">B5P</strain>
    </source>
</reference>
<keyword evidence="6" id="KW-0472">Membrane</keyword>
<gene>
    <name evidence="8" type="ORF">SAMN02982922_4007</name>
</gene>
<dbReference type="PANTHER" id="PTHR12137">
    <property type="entry name" value="CARBOHYDRATE SULFOTRANSFERASE"/>
    <property type="match status" value="1"/>
</dbReference>
<dbReference type="AlphaFoldDB" id="A0A1X7PFW4"/>
<dbReference type="Gene3D" id="3.40.50.300">
    <property type="entry name" value="P-loop containing nucleotide triphosphate hydrolases"/>
    <property type="match status" value="1"/>
</dbReference>
<keyword evidence="3" id="KW-0812">Transmembrane</keyword>
<keyword evidence="5" id="KW-0333">Golgi apparatus</keyword>
<evidence type="ECO:0000313" key="8">
    <source>
        <dbReference type="EMBL" id="SMH49777.1"/>
    </source>
</evidence>
<dbReference type="GO" id="GO:0016051">
    <property type="term" value="P:carbohydrate biosynthetic process"/>
    <property type="evidence" value="ECO:0007669"/>
    <property type="project" value="InterPro"/>
</dbReference>
<proteinExistence type="predicted"/>
<keyword evidence="2 8" id="KW-0808">Transferase</keyword>
<dbReference type="Proteomes" id="UP000193083">
    <property type="component" value="Unassembled WGS sequence"/>
</dbReference>
<keyword evidence="4" id="KW-1133">Transmembrane helix</keyword>
<dbReference type="PANTHER" id="PTHR12137:SF54">
    <property type="entry name" value="CARBOHYDRATE SULFOTRANSFERASE"/>
    <property type="match status" value="1"/>
</dbReference>
<dbReference type="InterPro" id="IPR018011">
    <property type="entry name" value="Carb_sulfotrans_8-10"/>
</dbReference>
<dbReference type="GO" id="GO:0016020">
    <property type="term" value="C:membrane"/>
    <property type="evidence" value="ECO:0007669"/>
    <property type="project" value="InterPro"/>
</dbReference>
<accession>A0A1X7PFW4</accession>
<evidence type="ECO:0000256" key="6">
    <source>
        <dbReference type="ARBA" id="ARBA00023136"/>
    </source>
</evidence>